<proteinExistence type="predicted"/>
<comment type="caution">
    <text evidence="1">The sequence shown here is derived from an EMBL/GenBank/DDBJ whole genome shotgun (WGS) entry which is preliminary data.</text>
</comment>
<protein>
    <submittedName>
        <fullName evidence="1">Uncharacterized protein</fullName>
    </submittedName>
</protein>
<sequence length="156" mass="18509">MSMKTSLLSSLQLRVPPRKIRQRQLPPTQPTRDFWNVSNAKVDRLFARQSSTLEQAIARYSQQNNRLPPPTYDNWFQFAWDHSCLINEYAQISHDFEPFYQLAKDDPTYFKRMVDKATPQVQEENRGLKTGVFTGNKFAFTDEQFTLYTDDWLRTF</sequence>
<accession>A0AAD6ZRP3</accession>
<organism evidence="1 2">
    <name type="scientific">Mycena albidolilacea</name>
    <dbReference type="NCBI Taxonomy" id="1033008"/>
    <lineage>
        <taxon>Eukaryota</taxon>
        <taxon>Fungi</taxon>
        <taxon>Dikarya</taxon>
        <taxon>Basidiomycota</taxon>
        <taxon>Agaricomycotina</taxon>
        <taxon>Agaricomycetes</taxon>
        <taxon>Agaricomycetidae</taxon>
        <taxon>Agaricales</taxon>
        <taxon>Marasmiineae</taxon>
        <taxon>Mycenaceae</taxon>
        <taxon>Mycena</taxon>
    </lineage>
</organism>
<keyword evidence="2" id="KW-1185">Reference proteome</keyword>
<reference evidence="1" key="1">
    <citation type="submission" date="2023-03" db="EMBL/GenBank/DDBJ databases">
        <title>Massive genome expansion in bonnet fungi (Mycena s.s.) driven by repeated elements and novel gene families across ecological guilds.</title>
        <authorList>
            <consortium name="Lawrence Berkeley National Laboratory"/>
            <person name="Harder C.B."/>
            <person name="Miyauchi S."/>
            <person name="Viragh M."/>
            <person name="Kuo A."/>
            <person name="Thoen E."/>
            <person name="Andreopoulos B."/>
            <person name="Lu D."/>
            <person name="Skrede I."/>
            <person name="Drula E."/>
            <person name="Henrissat B."/>
            <person name="Morin E."/>
            <person name="Kohler A."/>
            <person name="Barry K."/>
            <person name="LaButti K."/>
            <person name="Morin E."/>
            <person name="Salamov A."/>
            <person name="Lipzen A."/>
            <person name="Mereny Z."/>
            <person name="Hegedus B."/>
            <person name="Baldrian P."/>
            <person name="Stursova M."/>
            <person name="Weitz H."/>
            <person name="Taylor A."/>
            <person name="Grigoriev I.V."/>
            <person name="Nagy L.G."/>
            <person name="Martin F."/>
            <person name="Kauserud H."/>
        </authorList>
    </citation>
    <scope>NUCLEOTIDE SEQUENCE</scope>
    <source>
        <strain evidence="1">CBHHK002</strain>
    </source>
</reference>
<dbReference type="Proteomes" id="UP001218218">
    <property type="component" value="Unassembled WGS sequence"/>
</dbReference>
<dbReference type="AlphaFoldDB" id="A0AAD6ZRP3"/>
<evidence type="ECO:0000313" key="1">
    <source>
        <dbReference type="EMBL" id="KAJ7336326.1"/>
    </source>
</evidence>
<name>A0AAD6ZRP3_9AGAR</name>
<evidence type="ECO:0000313" key="2">
    <source>
        <dbReference type="Proteomes" id="UP001218218"/>
    </source>
</evidence>
<dbReference type="EMBL" id="JARIHO010000031">
    <property type="protein sequence ID" value="KAJ7336326.1"/>
    <property type="molecule type" value="Genomic_DNA"/>
</dbReference>
<gene>
    <name evidence="1" type="ORF">DFH08DRAFT_965207</name>
</gene>